<dbReference type="Proteomes" id="UP000671868">
    <property type="component" value="Chromosome"/>
</dbReference>
<dbReference type="EMBL" id="CP053381">
    <property type="protein sequence ID" value="QTP57171.1"/>
    <property type="molecule type" value="Genomic_DNA"/>
</dbReference>
<evidence type="ECO:0000313" key="4">
    <source>
        <dbReference type="Proteomes" id="UP000671868"/>
    </source>
</evidence>
<sequence length="93" mass="10652">MRLRTLALLFTLSLVPGTALADRPSPEDEPMMTRSGSMQAPLIKRHFDQLDTDRDGRLNQAETVGVSLSDAFWELDRNRDGFLSRQEYDYHPN</sequence>
<proteinExistence type="predicted"/>
<feature type="signal peptide" evidence="1">
    <location>
        <begin position="1"/>
        <end position="21"/>
    </location>
</feature>
<gene>
    <name evidence="3" type="ORF">HNO51_16905</name>
</gene>
<dbReference type="InterPro" id="IPR002048">
    <property type="entry name" value="EF_hand_dom"/>
</dbReference>
<dbReference type="RefSeq" id="WP_197451090.1">
    <property type="nucleotide sequence ID" value="NZ_CP053381.1"/>
</dbReference>
<reference evidence="3 4" key="1">
    <citation type="journal article" date="2021" name="Front. Microbiol.">
        <title>Aerobic Denitrification and Heterotrophic Sulfur Oxidation in the Genus Halomonas Revealed by Six Novel Species Characterizations and Genome-Based Analysis.</title>
        <authorList>
            <person name="Wang L."/>
            <person name="Shao Z."/>
        </authorList>
    </citation>
    <scope>NUCLEOTIDE SEQUENCE [LARGE SCALE GENOMIC DNA]</scope>
    <source>
        <strain evidence="3 4">MCCC 1A11059</strain>
    </source>
</reference>
<accession>A0ABX7W9Z7</accession>
<keyword evidence="1" id="KW-0732">Signal</keyword>
<feature type="domain" description="EF-hand" evidence="2">
    <location>
        <begin position="46"/>
        <end position="62"/>
    </location>
</feature>
<evidence type="ECO:0000256" key="1">
    <source>
        <dbReference type="SAM" id="SignalP"/>
    </source>
</evidence>
<dbReference type="Gene3D" id="1.10.238.10">
    <property type="entry name" value="EF-hand"/>
    <property type="match status" value="1"/>
</dbReference>
<keyword evidence="4" id="KW-1185">Reference proteome</keyword>
<dbReference type="InterPro" id="IPR018247">
    <property type="entry name" value="EF_Hand_1_Ca_BS"/>
</dbReference>
<dbReference type="InterPro" id="IPR011992">
    <property type="entry name" value="EF-hand-dom_pair"/>
</dbReference>
<feature type="domain" description="EF-hand" evidence="2">
    <location>
        <begin position="70"/>
        <end position="88"/>
    </location>
</feature>
<evidence type="ECO:0000313" key="3">
    <source>
        <dbReference type="EMBL" id="QTP57171.1"/>
    </source>
</evidence>
<dbReference type="PROSITE" id="PS00018">
    <property type="entry name" value="EF_HAND_1"/>
    <property type="match status" value="1"/>
</dbReference>
<name>A0ABX7W9Z7_9GAMM</name>
<organism evidence="3 4">
    <name type="scientific">Billgrantia sulfidoxydans</name>
    <dbReference type="NCBI Taxonomy" id="2733484"/>
    <lineage>
        <taxon>Bacteria</taxon>
        <taxon>Pseudomonadati</taxon>
        <taxon>Pseudomonadota</taxon>
        <taxon>Gammaproteobacteria</taxon>
        <taxon>Oceanospirillales</taxon>
        <taxon>Halomonadaceae</taxon>
        <taxon>Billgrantia</taxon>
    </lineage>
</organism>
<feature type="chain" id="PRO_5046091449" evidence="1">
    <location>
        <begin position="22"/>
        <end position="93"/>
    </location>
</feature>
<evidence type="ECO:0000259" key="2">
    <source>
        <dbReference type="Pfam" id="PF13202"/>
    </source>
</evidence>
<dbReference type="SUPFAM" id="SSF47473">
    <property type="entry name" value="EF-hand"/>
    <property type="match status" value="1"/>
</dbReference>
<dbReference type="Pfam" id="PF13202">
    <property type="entry name" value="EF-hand_5"/>
    <property type="match status" value="2"/>
</dbReference>
<protein>
    <submittedName>
        <fullName evidence="3">EF-hand domain-containing protein</fullName>
    </submittedName>
</protein>